<dbReference type="Gene3D" id="3.90.550.10">
    <property type="entry name" value="Spore Coat Polysaccharide Biosynthesis Protein SpsA, Chain A"/>
    <property type="match status" value="1"/>
</dbReference>
<evidence type="ECO:0000256" key="6">
    <source>
        <dbReference type="ARBA" id="ARBA00022989"/>
    </source>
</evidence>
<dbReference type="EMBL" id="LT594323">
    <property type="protein sequence ID" value="SBT37700.1"/>
    <property type="molecule type" value="Genomic_DNA"/>
</dbReference>
<evidence type="ECO:0000256" key="2">
    <source>
        <dbReference type="ARBA" id="ARBA00006739"/>
    </source>
</evidence>
<dbReference type="SUPFAM" id="SSF53448">
    <property type="entry name" value="Nucleotide-diphospho-sugar transferases"/>
    <property type="match status" value="1"/>
</dbReference>
<evidence type="ECO:0000256" key="4">
    <source>
        <dbReference type="ARBA" id="ARBA00022679"/>
    </source>
</evidence>
<evidence type="ECO:0000259" key="10">
    <source>
        <dbReference type="Pfam" id="PF00535"/>
    </source>
</evidence>
<evidence type="ECO:0000256" key="9">
    <source>
        <dbReference type="SAM" id="Phobius"/>
    </source>
</evidence>
<dbReference type="InterPro" id="IPR029044">
    <property type="entry name" value="Nucleotide-diphossugar_trans"/>
</dbReference>
<keyword evidence="3" id="KW-0328">Glycosyltransferase</keyword>
<dbReference type="PANTHER" id="PTHR48090:SF1">
    <property type="entry name" value="PROPHAGE BACTOPRENOL GLUCOSYL TRANSFERASE HOMOLOG"/>
    <property type="match status" value="1"/>
</dbReference>
<dbReference type="STRING" id="261654.GA0070611_0290"/>
<evidence type="ECO:0000313" key="11">
    <source>
        <dbReference type="EMBL" id="SBT37700.1"/>
    </source>
</evidence>
<evidence type="ECO:0000313" key="12">
    <source>
        <dbReference type="Proteomes" id="UP000199385"/>
    </source>
</evidence>
<dbReference type="RefSeq" id="WP_091656037.1">
    <property type="nucleotide sequence ID" value="NZ_LT594323.1"/>
</dbReference>
<proteinExistence type="inferred from homology"/>
<evidence type="ECO:0000256" key="3">
    <source>
        <dbReference type="ARBA" id="ARBA00022676"/>
    </source>
</evidence>
<keyword evidence="5 9" id="KW-0812">Transmembrane</keyword>
<dbReference type="PANTHER" id="PTHR48090">
    <property type="entry name" value="UNDECAPRENYL-PHOSPHATE 4-DEOXY-4-FORMAMIDO-L-ARABINOSE TRANSFERASE-RELATED"/>
    <property type="match status" value="1"/>
</dbReference>
<dbReference type="PATRIC" id="fig|261654.4.peg.293"/>
<protein>
    <submittedName>
        <fullName evidence="11">Glycosyltransferase involved in cell wall bisynthesis</fullName>
    </submittedName>
</protein>
<dbReference type="InterPro" id="IPR050256">
    <property type="entry name" value="Glycosyltransferase_2"/>
</dbReference>
<dbReference type="GO" id="GO:0005886">
    <property type="term" value="C:plasma membrane"/>
    <property type="evidence" value="ECO:0007669"/>
    <property type="project" value="TreeGrafter"/>
</dbReference>
<evidence type="ECO:0000256" key="7">
    <source>
        <dbReference type="ARBA" id="ARBA00023136"/>
    </source>
</evidence>
<feature type="transmembrane region" description="Helical" evidence="9">
    <location>
        <begin position="233"/>
        <end position="253"/>
    </location>
</feature>
<keyword evidence="7 9" id="KW-0472">Membrane</keyword>
<keyword evidence="6 9" id="KW-1133">Transmembrane helix</keyword>
<evidence type="ECO:0000256" key="1">
    <source>
        <dbReference type="ARBA" id="ARBA00004141"/>
    </source>
</evidence>
<sequence length="343" mass="37922">MRHKTFVSVVLYCRDETPTLETFLDRVGPWLAEHFELHELVVVDDNSAQDPTPTVTACARRHRLNAAVIRLARRHGVEAGIKAGLDQAMGDWVFEVESPVTDFPLDVLGRMYEVATVDGCDVVTAAGDEGSLRSRIFYRLVNRYSDLDIPLRTERLRLTSRRTLTAMLAMREKVRYRKALYAVLGHRHEHLRYTPTGSGRAVPQRRLDRETTSLAFDILLSFSGFGLRLAHRLSLAFGALSLAGIGYAVTVFLVKSDLVQGWTTLAILVSGGLTGLFLILGVLGEYLARILIEVRARPTYSVRDRVVCQAAELPGQAAGPPGPYLHAQITGEQPHPAPLGSGR</sequence>
<evidence type="ECO:0000256" key="8">
    <source>
        <dbReference type="SAM" id="MobiDB-lite"/>
    </source>
</evidence>
<reference evidence="12" key="1">
    <citation type="submission" date="2016-06" db="EMBL/GenBank/DDBJ databases">
        <authorList>
            <person name="Varghese N."/>
            <person name="Submissions Spin"/>
        </authorList>
    </citation>
    <scope>NUCLEOTIDE SEQUENCE [LARGE SCALE GENOMIC DNA]</scope>
    <source>
        <strain evidence="12">DSM 44815</strain>
    </source>
</reference>
<gene>
    <name evidence="11" type="ORF">GA0070611_0290</name>
</gene>
<name>A0A1A8Z1L4_9ACTN</name>
<organism evidence="11 12">
    <name type="scientific">Micromonospora auratinigra</name>
    <dbReference type="NCBI Taxonomy" id="261654"/>
    <lineage>
        <taxon>Bacteria</taxon>
        <taxon>Bacillati</taxon>
        <taxon>Actinomycetota</taxon>
        <taxon>Actinomycetes</taxon>
        <taxon>Micromonosporales</taxon>
        <taxon>Micromonosporaceae</taxon>
        <taxon>Micromonospora</taxon>
    </lineage>
</organism>
<dbReference type="GO" id="GO:0016757">
    <property type="term" value="F:glycosyltransferase activity"/>
    <property type="evidence" value="ECO:0007669"/>
    <property type="project" value="UniProtKB-KW"/>
</dbReference>
<keyword evidence="12" id="KW-1185">Reference proteome</keyword>
<accession>A0A1A8Z1L4</accession>
<feature type="domain" description="Glycosyltransferase 2-like" evidence="10">
    <location>
        <begin position="8"/>
        <end position="140"/>
    </location>
</feature>
<feature type="region of interest" description="Disordered" evidence="8">
    <location>
        <begin position="324"/>
        <end position="343"/>
    </location>
</feature>
<dbReference type="AlphaFoldDB" id="A0A1A8Z1L4"/>
<comment type="subcellular location">
    <subcellularLocation>
        <location evidence="1">Membrane</location>
        <topology evidence="1">Multi-pass membrane protein</topology>
    </subcellularLocation>
</comment>
<evidence type="ECO:0000256" key="5">
    <source>
        <dbReference type="ARBA" id="ARBA00022692"/>
    </source>
</evidence>
<feature type="transmembrane region" description="Helical" evidence="9">
    <location>
        <begin position="265"/>
        <end position="288"/>
    </location>
</feature>
<comment type="similarity">
    <text evidence="2">Belongs to the glycosyltransferase 2 family.</text>
</comment>
<dbReference type="Pfam" id="PF00535">
    <property type="entry name" value="Glycos_transf_2"/>
    <property type="match status" value="1"/>
</dbReference>
<keyword evidence="4 11" id="KW-0808">Transferase</keyword>
<dbReference type="Proteomes" id="UP000199385">
    <property type="component" value="Chromosome I"/>
</dbReference>
<dbReference type="InterPro" id="IPR001173">
    <property type="entry name" value="Glyco_trans_2-like"/>
</dbReference>
<dbReference type="OrthoDB" id="9811884at2"/>